<keyword evidence="8 10" id="KW-0472">Membrane</keyword>
<feature type="transmembrane region" description="Helical" evidence="10">
    <location>
        <begin position="52"/>
        <end position="78"/>
    </location>
</feature>
<evidence type="ECO:0000259" key="13">
    <source>
        <dbReference type="Pfam" id="PF07730"/>
    </source>
</evidence>
<feature type="transmembrane region" description="Helical" evidence="10">
    <location>
        <begin position="20"/>
        <end position="40"/>
    </location>
</feature>
<keyword evidence="9" id="KW-0175">Coiled coil</keyword>
<organism evidence="14 15">
    <name type="scientific">Pseudoalteromonas gelatinilytica</name>
    <dbReference type="NCBI Taxonomy" id="1703256"/>
    <lineage>
        <taxon>Bacteria</taxon>
        <taxon>Pseudomonadati</taxon>
        <taxon>Pseudomonadota</taxon>
        <taxon>Gammaproteobacteria</taxon>
        <taxon>Alteromonadales</taxon>
        <taxon>Pseudoalteromonadaceae</taxon>
        <taxon>Pseudoalteromonas</taxon>
    </lineage>
</organism>
<dbReference type="Pfam" id="PF02518">
    <property type="entry name" value="HATPase_c"/>
    <property type="match status" value="1"/>
</dbReference>
<evidence type="ECO:0000256" key="5">
    <source>
        <dbReference type="ARBA" id="ARBA00022777"/>
    </source>
</evidence>
<dbReference type="Pfam" id="PF07730">
    <property type="entry name" value="HisKA_3"/>
    <property type="match status" value="1"/>
</dbReference>
<comment type="subcellular location">
    <subcellularLocation>
        <location evidence="1">Cell membrane</location>
        <topology evidence="1">Multi-pass membrane protein</topology>
    </subcellularLocation>
</comment>
<dbReference type="InterPro" id="IPR003594">
    <property type="entry name" value="HATPase_dom"/>
</dbReference>
<evidence type="ECO:0000259" key="12">
    <source>
        <dbReference type="Pfam" id="PF05231"/>
    </source>
</evidence>
<feature type="domain" description="Histidine kinase/HSP90-like ATPase" evidence="11">
    <location>
        <begin position="435"/>
        <end position="516"/>
    </location>
</feature>
<evidence type="ECO:0000313" key="14">
    <source>
        <dbReference type="EMBL" id="GGE91802.1"/>
    </source>
</evidence>
<evidence type="ECO:0000256" key="3">
    <source>
        <dbReference type="ARBA" id="ARBA00022679"/>
    </source>
</evidence>
<accession>A0ABQ1TD63</accession>
<dbReference type="PANTHER" id="PTHR24421">
    <property type="entry name" value="NITRATE/NITRITE SENSOR PROTEIN NARX-RELATED"/>
    <property type="match status" value="1"/>
</dbReference>
<keyword evidence="3" id="KW-0808">Transferase</keyword>
<sequence length="521" mass="59022">MNWHKLVSKEYASRSFLTEVFNQLLVFALYFIALYLSSWVSNHLETVAQSSAIYLPAGVKLAFFVILPVRFWPMLWIASRLYASYLSVYYNGGWSFDLFHGFFQELTYMTIVYSFKKSRWPPKVTSNSGALSLILLAVISASFKWFLFSSAFEFTTWLKGKQVLQYQLNMTLGDLTGTLLVAPALLLLSQSYSRMFSRHHAVILLSLFALAFIYIVSYLNHSDLYPLLRLCSLLPVIWFSYKFGIKGAIASALVSNVLIVAQAGLTQDATNTYISQLFILANSVTGLLIGTATNELKIKNNQLQASNEKLTALLEKNKQLAKRMVTVQENERKYLSQELHDELGQNLTALKTDLTVLSIAQRNNENALVEGLKENAKAMYDSVYQIMHHLRPRELDELGLEQALKEGRFKSLLSKASIKYIAEINLNSAISDEHQTAVYRICQEAVTNCIKHSTATELRLRLTAHEQYIRLTIMDNGKTKITQHESGGYGISFIEERVIALGGTYTITKIDGFKIEAYFDI</sequence>
<feature type="transmembrane region" description="Helical" evidence="10">
    <location>
        <begin position="127"/>
        <end position="148"/>
    </location>
</feature>
<keyword evidence="5 14" id="KW-0418">Kinase</keyword>
<dbReference type="InterPro" id="IPR007895">
    <property type="entry name" value="MASE1"/>
</dbReference>
<feature type="transmembrane region" description="Helical" evidence="10">
    <location>
        <begin position="98"/>
        <end position="115"/>
    </location>
</feature>
<evidence type="ECO:0000256" key="10">
    <source>
        <dbReference type="SAM" id="Phobius"/>
    </source>
</evidence>
<keyword evidence="7" id="KW-0902">Two-component regulatory system</keyword>
<evidence type="ECO:0000256" key="8">
    <source>
        <dbReference type="ARBA" id="ARBA00023136"/>
    </source>
</evidence>
<dbReference type="InterPro" id="IPR050482">
    <property type="entry name" value="Sensor_HK_TwoCompSys"/>
</dbReference>
<feature type="transmembrane region" description="Helical" evidence="10">
    <location>
        <begin position="248"/>
        <end position="267"/>
    </location>
</feature>
<dbReference type="InterPro" id="IPR036890">
    <property type="entry name" value="HATPase_C_sf"/>
</dbReference>
<comment type="caution">
    <text evidence="14">The sequence shown here is derived from an EMBL/GenBank/DDBJ whole genome shotgun (WGS) entry which is preliminary data.</text>
</comment>
<dbReference type="GO" id="GO:0016301">
    <property type="term" value="F:kinase activity"/>
    <property type="evidence" value="ECO:0007669"/>
    <property type="project" value="UniProtKB-KW"/>
</dbReference>
<feature type="domain" description="Signal transduction histidine kinase subgroup 3 dimerisation and phosphoacceptor" evidence="13">
    <location>
        <begin position="331"/>
        <end position="395"/>
    </location>
</feature>
<evidence type="ECO:0000313" key="15">
    <source>
        <dbReference type="Proteomes" id="UP000638462"/>
    </source>
</evidence>
<name>A0ABQ1TD63_9GAMM</name>
<keyword evidence="2" id="KW-1003">Cell membrane</keyword>
<evidence type="ECO:0000256" key="2">
    <source>
        <dbReference type="ARBA" id="ARBA00022475"/>
    </source>
</evidence>
<evidence type="ECO:0000256" key="7">
    <source>
        <dbReference type="ARBA" id="ARBA00023012"/>
    </source>
</evidence>
<dbReference type="Gene3D" id="1.20.5.1930">
    <property type="match status" value="1"/>
</dbReference>
<evidence type="ECO:0000256" key="4">
    <source>
        <dbReference type="ARBA" id="ARBA00022692"/>
    </source>
</evidence>
<evidence type="ECO:0000259" key="11">
    <source>
        <dbReference type="Pfam" id="PF02518"/>
    </source>
</evidence>
<keyword evidence="4 10" id="KW-0812">Transmembrane</keyword>
<feature type="transmembrane region" description="Helical" evidence="10">
    <location>
        <begin position="273"/>
        <end position="292"/>
    </location>
</feature>
<dbReference type="Proteomes" id="UP000638462">
    <property type="component" value="Unassembled WGS sequence"/>
</dbReference>
<dbReference type="Gene3D" id="3.30.565.10">
    <property type="entry name" value="Histidine kinase-like ATPase, C-terminal domain"/>
    <property type="match status" value="1"/>
</dbReference>
<protein>
    <submittedName>
        <fullName evidence="14">Two-component system sensor histidine kinase UhpB</fullName>
    </submittedName>
</protein>
<evidence type="ECO:0000256" key="6">
    <source>
        <dbReference type="ARBA" id="ARBA00022989"/>
    </source>
</evidence>
<dbReference type="CDD" id="cd16917">
    <property type="entry name" value="HATPase_UhpB-NarQ-NarX-like"/>
    <property type="match status" value="1"/>
</dbReference>
<evidence type="ECO:0000256" key="9">
    <source>
        <dbReference type="SAM" id="Coils"/>
    </source>
</evidence>
<dbReference type="EMBL" id="BMIT01000005">
    <property type="protein sequence ID" value="GGE91802.1"/>
    <property type="molecule type" value="Genomic_DNA"/>
</dbReference>
<feature type="transmembrane region" description="Helical" evidence="10">
    <location>
        <begin position="168"/>
        <end position="188"/>
    </location>
</feature>
<reference evidence="15" key="1">
    <citation type="journal article" date="2019" name="Int. J. Syst. Evol. Microbiol.">
        <title>The Global Catalogue of Microorganisms (GCM) 10K type strain sequencing project: providing services to taxonomists for standard genome sequencing and annotation.</title>
        <authorList>
            <consortium name="The Broad Institute Genomics Platform"/>
            <consortium name="The Broad Institute Genome Sequencing Center for Infectious Disease"/>
            <person name="Wu L."/>
            <person name="Ma J."/>
        </authorList>
    </citation>
    <scope>NUCLEOTIDE SEQUENCE [LARGE SCALE GENOMIC DNA]</scope>
    <source>
        <strain evidence="15">CGMCC 1.15394</strain>
    </source>
</reference>
<evidence type="ECO:0000256" key="1">
    <source>
        <dbReference type="ARBA" id="ARBA00004651"/>
    </source>
</evidence>
<keyword evidence="6 10" id="KW-1133">Transmembrane helix</keyword>
<dbReference type="RefSeq" id="WP_188728178.1">
    <property type="nucleotide sequence ID" value="NZ_BMIT01000005.1"/>
</dbReference>
<feature type="coiled-coil region" evidence="9">
    <location>
        <begin position="293"/>
        <end position="330"/>
    </location>
</feature>
<dbReference type="PANTHER" id="PTHR24421:SF58">
    <property type="entry name" value="SIGNAL TRANSDUCTION HISTIDINE-PROTEIN KINASE_PHOSPHATASE UHPB"/>
    <property type="match status" value="1"/>
</dbReference>
<dbReference type="SUPFAM" id="SSF55874">
    <property type="entry name" value="ATPase domain of HSP90 chaperone/DNA topoisomerase II/histidine kinase"/>
    <property type="match status" value="1"/>
</dbReference>
<feature type="transmembrane region" description="Helical" evidence="10">
    <location>
        <begin position="200"/>
        <end position="218"/>
    </location>
</feature>
<proteinExistence type="predicted"/>
<dbReference type="Pfam" id="PF05231">
    <property type="entry name" value="MASE1"/>
    <property type="match status" value="1"/>
</dbReference>
<dbReference type="InterPro" id="IPR011712">
    <property type="entry name" value="Sig_transdc_His_kin_sub3_dim/P"/>
</dbReference>
<gene>
    <name evidence="14" type="ORF">GCM10008027_15870</name>
</gene>
<keyword evidence="15" id="KW-1185">Reference proteome</keyword>
<feature type="domain" description="MASE1" evidence="12">
    <location>
        <begin position="24"/>
        <end position="295"/>
    </location>
</feature>